<dbReference type="OMA" id="CAVFNNL"/>
<dbReference type="Pfam" id="PF07707">
    <property type="entry name" value="BACK"/>
    <property type="match status" value="1"/>
</dbReference>
<name>A0A7S4PFB3_GUITH</name>
<gene>
    <name evidence="6" type="ORF">GTHE00462_LOCUS34576</name>
</gene>
<dbReference type="EMBL" id="HBKN01044147">
    <property type="protein sequence ID" value="CAE2333299.1"/>
    <property type="molecule type" value="Transcribed_RNA"/>
</dbReference>
<dbReference type="SMART" id="SM00612">
    <property type="entry name" value="Kelch"/>
    <property type="match status" value="6"/>
</dbReference>
<dbReference type="SMART" id="SM00225">
    <property type="entry name" value="BTB"/>
    <property type="match status" value="1"/>
</dbReference>
<feature type="signal peptide" evidence="4">
    <location>
        <begin position="1"/>
        <end position="21"/>
    </location>
</feature>
<dbReference type="FunFam" id="1.25.40.420:FF:000001">
    <property type="entry name" value="Kelch-like family member 12"/>
    <property type="match status" value="1"/>
</dbReference>
<evidence type="ECO:0000256" key="4">
    <source>
        <dbReference type="SAM" id="SignalP"/>
    </source>
</evidence>
<dbReference type="Pfam" id="PF24681">
    <property type="entry name" value="Kelch_KLHDC2_KLHL20_DRC7"/>
    <property type="match status" value="1"/>
</dbReference>
<dbReference type="Gene3D" id="3.30.710.10">
    <property type="entry name" value="Potassium Channel Kv1.1, Chain A"/>
    <property type="match status" value="1"/>
</dbReference>
<feature type="region of interest" description="Disordered" evidence="3">
    <location>
        <begin position="78"/>
        <end position="144"/>
    </location>
</feature>
<dbReference type="SMART" id="SM00875">
    <property type="entry name" value="BACK"/>
    <property type="match status" value="1"/>
</dbReference>
<feature type="compositionally biased region" description="Low complexity" evidence="3">
    <location>
        <begin position="95"/>
        <end position="109"/>
    </location>
</feature>
<keyword evidence="4" id="KW-0732">Signal</keyword>
<accession>A0A7S4PFB3</accession>
<dbReference type="Gene3D" id="1.25.40.420">
    <property type="match status" value="1"/>
</dbReference>
<organism evidence="6">
    <name type="scientific">Guillardia theta</name>
    <name type="common">Cryptophyte</name>
    <name type="synonym">Cryptomonas phi</name>
    <dbReference type="NCBI Taxonomy" id="55529"/>
    <lineage>
        <taxon>Eukaryota</taxon>
        <taxon>Cryptophyceae</taxon>
        <taxon>Pyrenomonadales</taxon>
        <taxon>Geminigeraceae</taxon>
        <taxon>Guillardia</taxon>
    </lineage>
</organism>
<keyword evidence="2" id="KW-0677">Repeat</keyword>
<dbReference type="InterPro" id="IPR006652">
    <property type="entry name" value="Kelch_1"/>
</dbReference>
<dbReference type="InterPro" id="IPR011333">
    <property type="entry name" value="SKP1/BTB/POZ_sf"/>
</dbReference>
<dbReference type="InterPro" id="IPR011705">
    <property type="entry name" value="BACK"/>
</dbReference>
<dbReference type="InterPro" id="IPR000210">
    <property type="entry name" value="BTB/POZ_dom"/>
</dbReference>
<feature type="domain" description="BTB" evidence="5">
    <location>
        <begin position="204"/>
        <end position="270"/>
    </location>
</feature>
<dbReference type="Pfam" id="PF00651">
    <property type="entry name" value="BTB"/>
    <property type="match status" value="1"/>
</dbReference>
<feature type="chain" id="PRO_5031514878" description="BTB domain-containing protein" evidence="4">
    <location>
        <begin position="22"/>
        <end position="741"/>
    </location>
</feature>
<evidence type="ECO:0000256" key="2">
    <source>
        <dbReference type="ARBA" id="ARBA00022737"/>
    </source>
</evidence>
<dbReference type="SUPFAM" id="SSF54695">
    <property type="entry name" value="POZ domain"/>
    <property type="match status" value="1"/>
</dbReference>
<evidence type="ECO:0000256" key="3">
    <source>
        <dbReference type="SAM" id="MobiDB-lite"/>
    </source>
</evidence>
<dbReference type="SUPFAM" id="SSF117281">
    <property type="entry name" value="Kelch motif"/>
    <property type="match status" value="1"/>
</dbReference>
<feature type="compositionally biased region" description="Acidic residues" evidence="3">
    <location>
        <begin position="110"/>
        <end position="121"/>
    </location>
</feature>
<dbReference type="PROSITE" id="PS50097">
    <property type="entry name" value="BTB"/>
    <property type="match status" value="1"/>
</dbReference>
<proteinExistence type="predicted"/>
<dbReference type="PANTHER" id="PTHR45632:SF26">
    <property type="entry name" value="BTB DOMAIN-CONTAINING PROTEIN"/>
    <property type="match status" value="1"/>
</dbReference>
<evidence type="ECO:0000256" key="1">
    <source>
        <dbReference type="ARBA" id="ARBA00022441"/>
    </source>
</evidence>
<dbReference type="InterPro" id="IPR015915">
    <property type="entry name" value="Kelch-typ_b-propeller"/>
</dbReference>
<dbReference type="AlphaFoldDB" id="A0A7S4PFB3"/>
<reference evidence="6" key="1">
    <citation type="submission" date="2021-01" db="EMBL/GenBank/DDBJ databases">
        <authorList>
            <person name="Corre E."/>
            <person name="Pelletier E."/>
            <person name="Niang G."/>
            <person name="Scheremetjew M."/>
            <person name="Finn R."/>
            <person name="Kale V."/>
            <person name="Holt S."/>
            <person name="Cochrane G."/>
            <person name="Meng A."/>
            <person name="Brown T."/>
            <person name="Cohen L."/>
        </authorList>
    </citation>
    <scope>NUCLEOTIDE SEQUENCE</scope>
    <source>
        <strain evidence="6">CCMP 2712</strain>
    </source>
</reference>
<evidence type="ECO:0000259" key="5">
    <source>
        <dbReference type="PROSITE" id="PS50097"/>
    </source>
</evidence>
<feature type="compositionally biased region" description="Basic and acidic residues" evidence="3">
    <location>
        <begin position="122"/>
        <end position="144"/>
    </location>
</feature>
<protein>
    <recommendedName>
        <fullName evidence="5">BTB domain-containing protein</fullName>
    </recommendedName>
</protein>
<sequence length="741" mass="81985">MLLAIPRIVLLCSLQVALIVAEHHGAANMLINDARMVHSKRIQSRFGMLYELTKDQKGPGLMGSLGLPCLQRLRGGKRKAKHSKYDDDSDDVTDMSDSADSLTSSYTSTEYDETEYSDEDQDAKALDERDHNREEGYDDDSSAHEYFDYDHAFGKGKKPLALRDTETRDETEAEGQNILTISSEGHVQYLAKGLRELQESSKLIDITIKGQGGVKIAAHQAILAAASPELKKMLENLPAGTKELDMQSMDGESLTVVFDYIYARKIKVSEEKLPDILGISQKLGISGLKDTCYFHLMKDLKPSNALRMRHLGKTLECHELLDAANRFIMHDFVAVSKSQSFNDLTEDALYEIIGSDDLFVESEKVIFDSVIRWVEFNEANRSSSLLRLMGQIRFGLLPLDTLAKKVAAAPLIHKHLANNPQWQAMLNAAIAYVGSTPEQKQMLESSQTKVRLGSKGRYLVCAGGRKGKNSDALKSALMIDSITGEGFVLDEMHIARKQVSAAEADGIVYVAGGWDGHKYLRSVEMFDLSSNSWKKGPPMLTARGSFGMANLGGMICAAGGYDGHKHLSSCEFLNRTMQVWQQMAPMPHARSGARLAVLGDHLYAVGGFDGKNVLNTVEIFDSVSMKWVEGPPLNHARRDHAMAVLDGVLYVAGGFDSKHDLATVEKLDPKTNTWQLVAKMQKKRSGLALHVLNHKLCAIGGYDGLKYLSAIESYDPRLDQWNLEHDVYLPSRMAHFAAAIV</sequence>
<evidence type="ECO:0000313" key="6">
    <source>
        <dbReference type="EMBL" id="CAE2333299.1"/>
    </source>
</evidence>
<dbReference type="PANTHER" id="PTHR45632">
    <property type="entry name" value="LD33804P"/>
    <property type="match status" value="1"/>
</dbReference>
<dbReference type="Pfam" id="PF01344">
    <property type="entry name" value="Kelch_1"/>
    <property type="match status" value="1"/>
</dbReference>
<dbReference type="Gene3D" id="2.120.10.80">
    <property type="entry name" value="Kelch-type beta propeller"/>
    <property type="match status" value="1"/>
</dbReference>
<keyword evidence="1" id="KW-0880">Kelch repeat</keyword>